<organism evidence="1 2">
    <name type="scientific">Cinara cedri</name>
    <dbReference type="NCBI Taxonomy" id="506608"/>
    <lineage>
        <taxon>Eukaryota</taxon>
        <taxon>Metazoa</taxon>
        <taxon>Ecdysozoa</taxon>
        <taxon>Arthropoda</taxon>
        <taxon>Hexapoda</taxon>
        <taxon>Insecta</taxon>
        <taxon>Pterygota</taxon>
        <taxon>Neoptera</taxon>
        <taxon>Paraneoptera</taxon>
        <taxon>Hemiptera</taxon>
        <taxon>Sternorrhyncha</taxon>
        <taxon>Aphidomorpha</taxon>
        <taxon>Aphidoidea</taxon>
        <taxon>Aphididae</taxon>
        <taxon>Lachninae</taxon>
        <taxon>Cinara</taxon>
    </lineage>
</organism>
<keyword evidence="2" id="KW-1185">Reference proteome</keyword>
<protein>
    <submittedName>
        <fullName evidence="1">Uncharacterized protein</fullName>
    </submittedName>
</protein>
<name>A0A5E4MJI1_9HEMI</name>
<gene>
    <name evidence="1" type="ORF">CINCED_3A023903</name>
</gene>
<evidence type="ECO:0000313" key="2">
    <source>
        <dbReference type="Proteomes" id="UP000325440"/>
    </source>
</evidence>
<sequence>SVSRSAETPKDRDTRYEADRIIASILKAVESFDLKIESHNKKLIGSETPF</sequence>
<proteinExistence type="predicted"/>
<reference evidence="1 2" key="1">
    <citation type="submission" date="2019-08" db="EMBL/GenBank/DDBJ databases">
        <authorList>
            <person name="Alioto T."/>
            <person name="Alioto T."/>
            <person name="Gomez Garrido J."/>
        </authorList>
    </citation>
    <scope>NUCLEOTIDE SEQUENCE [LARGE SCALE GENOMIC DNA]</scope>
</reference>
<dbReference type="EMBL" id="CABPRJ010000950">
    <property type="protein sequence ID" value="VVC31632.1"/>
    <property type="molecule type" value="Genomic_DNA"/>
</dbReference>
<feature type="non-terminal residue" evidence="1">
    <location>
        <position position="1"/>
    </location>
</feature>
<dbReference type="Proteomes" id="UP000325440">
    <property type="component" value="Unassembled WGS sequence"/>
</dbReference>
<accession>A0A5E4MJI1</accession>
<dbReference type="AlphaFoldDB" id="A0A5E4MJI1"/>
<evidence type="ECO:0000313" key="1">
    <source>
        <dbReference type="EMBL" id="VVC31632.1"/>
    </source>
</evidence>